<protein>
    <submittedName>
        <fullName evidence="2">Undecaprenyl-phosphate mannosyltransferase</fullName>
        <ecNumber evidence="2">2.4.1.54</ecNumber>
    </submittedName>
</protein>
<dbReference type="CDD" id="cd04179">
    <property type="entry name" value="DPM_DPG-synthase_like"/>
    <property type="match status" value="1"/>
</dbReference>
<keyword evidence="2" id="KW-0808">Transferase</keyword>
<evidence type="ECO:0000313" key="3">
    <source>
        <dbReference type="Proteomes" id="UP000315750"/>
    </source>
</evidence>
<dbReference type="Proteomes" id="UP000315750">
    <property type="component" value="Chromosome"/>
</dbReference>
<organism evidence="2 3">
    <name type="scientific">Aeoliella mucimassa</name>
    <dbReference type="NCBI Taxonomy" id="2527972"/>
    <lineage>
        <taxon>Bacteria</taxon>
        <taxon>Pseudomonadati</taxon>
        <taxon>Planctomycetota</taxon>
        <taxon>Planctomycetia</taxon>
        <taxon>Pirellulales</taxon>
        <taxon>Lacipirellulaceae</taxon>
        <taxon>Aeoliella</taxon>
    </lineage>
</organism>
<dbReference type="InterPro" id="IPR050256">
    <property type="entry name" value="Glycosyltransferase_2"/>
</dbReference>
<dbReference type="Gene3D" id="3.90.550.10">
    <property type="entry name" value="Spore Coat Polysaccharide Biosynthesis Protein SpsA, Chain A"/>
    <property type="match status" value="1"/>
</dbReference>
<evidence type="ECO:0000313" key="2">
    <source>
        <dbReference type="EMBL" id="QDU56084.1"/>
    </source>
</evidence>
<dbReference type="EC" id="2.4.1.54" evidence="2"/>
<reference evidence="2 3" key="1">
    <citation type="submission" date="2019-02" db="EMBL/GenBank/DDBJ databases">
        <title>Deep-cultivation of Planctomycetes and their phenomic and genomic characterization uncovers novel biology.</title>
        <authorList>
            <person name="Wiegand S."/>
            <person name="Jogler M."/>
            <person name="Boedeker C."/>
            <person name="Pinto D."/>
            <person name="Vollmers J."/>
            <person name="Rivas-Marin E."/>
            <person name="Kohn T."/>
            <person name="Peeters S.H."/>
            <person name="Heuer A."/>
            <person name="Rast P."/>
            <person name="Oberbeckmann S."/>
            <person name="Bunk B."/>
            <person name="Jeske O."/>
            <person name="Meyerdierks A."/>
            <person name="Storesund J.E."/>
            <person name="Kallscheuer N."/>
            <person name="Luecker S."/>
            <person name="Lage O.M."/>
            <person name="Pohl T."/>
            <person name="Merkel B.J."/>
            <person name="Hornburger P."/>
            <person name="Mueller R.-W."/>
            <person name="Bruemmer F."/>
            <person name="Labrenz M."/>
            <person name="Spormann A.M."/>
            <person name="Op den Camp H."/>
            <person name="Overmann J."/>
            <person name="Amann R."/>
            <person name="Jetten M.S.M."/>
            <person name="Mascher T."/>
            <person name="Medema M.H."/>
            <person name="Devos D.P."/>
            <person name="Kaster A.-K."/>
            <person name="Ovreas L."/>
            <person name="Rohde M."/>
            <person name="Galperin M.Y."/>
            <person name="Jogler C."/>
        </authorList>
    </citation>
    <scope>NUCLEOTIDE SEQUENCE [LARGE SCALE GENOMIC DNA]</scope>
    <source>
        <strain evidence="2 3">Pan181</strain>
    </source>
</reference>
<feature type="domain" description="Glycosyltransferase 2-like" evidence="1">
    <location>
        <begin position="2"/>
        <end position="169"/>
    </location>
</feature>
<keyword evidence="2" id="KW-0328">Glycosyltransferase</keyword>
<name>A0A518AMY3_9BACT</name>
<sequence length="241" mass="26890">MLPAYNEAEALPALLNEIEFAFDEAQIPYEVIVVDDGSSDDTALLASQASFHMPVQCITHVQNQGLAGALRTGVAAALAATKPGDVIVTMDADNTQPPGSVERMIQMIREGHDVVIASRYQHGSQIVGVPGYRNFLSFGARALFTVMFPIRGVRDYTCGFRAYRHEILRRADEYYGDQLVSEKGFSCMVDMLLKLHRFKPVVGEVPFILRYDQKGGASKMRVLKTVFQTIHVLIRRRLNLR</sequence>
<dbReference type="KEGG" id="amuc:Pan181_22870"/>
<accession>A0A518AMY3</accession>
<evidence type="ECO:0000259" key="1">
    <source>
        <dbReference type="Pfam" id="PF00535"/>
    </source>
</evidence>
<dbReference type="GO" id="GO:0047267">
    <property type="term" value="F:undecaprenyl-phosphate mannosyltransferase activity"/>
    <property type="evidence" value="ECO:0007669"/>
    <property type="project" value="UniProtKB-EC"/>
</dbReference>
<dbReference type="Pfam" id="PF00535">
    <property type="entry name" value="Glycos_transf_2"/>
    <property type="match status" value="1"/>
</dbReference>
<dbReference type="InterPro" id="IPR029044">
    <property type="entry name" value="Nucleotide-diphossugar_trans"/>
</dbReference>
<dbReference type="AlphaFoldDB" id="A0A518AMY3"/>
<gene>
    <name evidence="2" type="ORF">Pan181_22870</name>
</gene>
<dbReference type="InterPro" id="IPR001173">
    <property type="entry name" value="Glyco_trans_2-like"/>
</dbReference>
<dbReference type="SUPFAM" id="SSF53448">
    <property type="entry name" value="Nucleotide-diphospho-sugar transferases"/>
    <property type="match status" value="1"/>
</dbReference>
<proteinExistence type="predicted"/>
<dbReference type="EMBL" id="CP036278">
    <property type="protein sequence ID" value="QDU56084.1"/>
    <property type="molecule type" value="Genomic_DNA"/>
</dbReference>
<keyword evidence="3" id="KW-1185">Reference proteome</keyword>
<dbReference type="PANTHER" id="PTHR48090">
    <property type="entry name" value="UNDECAPRENYL-PHOSPHATE 4-DEOXY-4-FORMAMIDO-L-ARABINOSE TRANSFERASE-RELATED"/>
    <property type="match status" value="1"/>
</dbReference>
<dbReference type="PANTHER" id="PTHR48090:SF7">
    <property type="entry name" value="RFBJ PROTEIN"/>
    <property type="match status" value="1"/>
</dbReference>